<reference evidence="2 3" key="1">
    <citation type="journal article" date="2014" name="Appl. Microbiol. Biotechnol.">
        <title>Transformable facultative thermophile Geobacillus stearothermophilus NUB3621 as a host strain for metabolic engineering.</title>
        <authorList>
            <person name="Blanchard K."/>
            <person name="Robic S."/>
            <person name="Matsumura I."/>
        </authorList>
    </citation>
    <scope>NUCLEOTIDE SEQUENCE [LARGE SCALE GENOMIC DNA]</scope>
    <source>
        <strain evidence="2 3">NUB3621</strain>
    </source>
</reference>
<name>A0ABC9VCJ0_9BACL</name>
<organism evidence="2 3">
    <name type="scientific">Parageobacillus genomosp. 1</name>
    <dbReference type="NCBI Taxonomy" id="1295642"/>
    <lineage>
        <taxon>Bacteria</taxon>
        <taxon>Bacillati</taxon>
        <taxon>Bacillota</taxon>
        <taxon>Bacilli</taxon>
        <taxon>Bacillales</taxon>
        <taxon>Anoxybacillaceae</taxon>
        <taxon>Parageobacillus</taxon>
    </lineage>
</organism>
<evidence type="ECO:0000313" key="2">
    <source>
        <dbReference type="EMBL" id="EZP76079.1"/>
    </source>
</evidence>
<dbReference type="Pfam" id="PF13028">
    <property type="entry name" value="DUF3889"/>
    <property type="match status" value="1"/>
</dbReference>
<proteinExistence type="predicted"/>
<accession>A0ABC9VCJ0</accession>
<dbReference type="RefSeq" id="WP_043905414.1">
    <property type="nucleotide sequence ID" value="NZ_CM002692.1"/>
</dbReference>
<evidence type="ECO:0008006" key="4">
    <source>
        <dbReference type="Google" id="ProtNLM"/>
    </source>
</evidence>
<sequence length="116" mass="13428">MKRTFMMLLLVAMASTSIPVHAEPKPYGKQTEQSIPSPPYAKWSTLAIRETNKKYPNAKIVDYLHVGRQTVSSTTTRETFKLWLKQGDREFGVYVRITFDTVTERIQAIVFEETER</sequence>
<feature type="chain" id="PRO_5044799981" description="DUF3889 domain-containing protein" evidence="1">
    <location>
        <begin position="23"/>
        <end position="116"/>
    </location>
</feature>
<keyword evidence="1" id="KW-0732">Signal</keyword>
<dbReference type="EMBL" id="AOTZ01000006">
    <property type="protein sequence ID" value="EZP76079.1"/>
    <property type="molecule type" value="Genomic_DNA"/>
</dbReference>
<gene>
    <name evidence="2" type="ORF">H839_12419</name>
</gene>
<feature type="signal peptide" evidence="1">
    <location>
        <begin position="1"/>
        <end position="22"/>
    </location>
</feature>
<protein>
    <recommendedName>
        <fullName evidence="4">DUF3889 domain-containing protein</fullName>
    </recommendedName>
</protein>
<evidence type="ECO:0000256" key="1">
    <source>
        <dbReference type="SAM" id="SignalP"/>
    </source>
</evidence>
<dbReference type="Proteomes" id="UP000023566">
    <property type="component" value="Chromosome"/>
</dbReference>
<keyword evidence="3" id="KW-1185">Reference proteome</keyword>
<comment type="caution">
    <text evidence="2">The sequence shown here is derived from an EMBL/GenBank/DDBJ whole genome shotgun (WGS) entry which is preliminary data.</text>
</comment>
<dbReference type="AlphaFoldDB" id="A0ABC9VCJ0"/>
<evidence type="ECO:0000313" key="3">
    <source>
        <dbReference type="Proteomes" id="UP000023566"/>
    </source>
</evidence>
<dbReference type="InterPro" id="IPR024987">
    <property type="entry name" value="DUF3889"/>
</dbReference>
<dbReference type="Gene3D" id="3.10.450.390">
    <property type="entry name" value="Protein of unknown function DUF3889"/>
    <property type="match status" value="1"/>
</dbReference>